<evidence type="ECO:0000256" key="1">
    <source>
        <dbReference type="SAM" id="MobiDB-lite"/>
    </source>
</evidence>
<feature type="region of interest" description="Disordered" evidence="1">
    <location>
        <begin position="1"/>
        <end position="35"/>
    </location>
</feature>
<organism evidence="2">
    <name type="scientific">Arundo donax</name>
    <name type="common">Giant reed</name>
    <name type="synonym">Donax arundinaceus</name>
    <dbReference type="NCBI Taxonomy" id="35708"/>
    <lineage>
        <taxon>Eukaryota</taxon>
        <taxon>Viridiplantae</taxon>
        <taxon>Streptophyta</taxon>
        <taxon>Embryophyta</taxon>
        <taxon>Tracheophyta</taxon>
        <taxon>Spermatophyta</taxon>
        <taxon>Magnoliopsida</taxon>
        <taxon>Liliopsida</taxon>
        <taxon>Poales</taxon>
        <taxon>Poaceae</taxon>
        <taxon>PACMAD clade</taxon>
        <taxon>Arundinoideae</taxon>
        <taxon>Arundineae</taxon>
        <taxon>Arundo</taxon>
    </lineage>
</organism>
<proteinExistence type="predicted"/>
<evidence type="ECO:0000313" key="2">
    <source>
        <dbReference type="EMBL" id="JAD50714.1"/>
    </source>
</evidence>
<dbReference type="EMBL" id="GBRH01247181">
    <property type="protein sequence ID" value="JAD50714.1"/>
    <property type="molecule type" value="Transcribed_RNA"/>
</dbReference>
<feature type="compositionally biased region" description="Low complexity" evidence="1">
    <location>
        <begin position="9"/>
        <end position="21"/>
    </location>
</feature>
<dbReference type="AlphaFoldDB" id="A0A0A9AGB1"/>
<feature type="compositionally biased region" description="Acidic residues" evidence="1">
    <location>
        <begin position="22"/>
        <end position="35"/>
    </location>
</feature>
<protein>
    <submittedName>
        <fullName evidence="2">Uncharacterized protein</fullName>
    </submittedName>
</protein>
<name>A0A0A9AGB1_ARUDO</name>
<reference evidence="2" key="2">
    <citation type="journal article" date="2015" name="Data Brief">
        <title>Shoot transcriptome of the giant reed, Arundo donax.</title>
        <authorList>
            <person name="Barrero R.A."/>
            <person name="Guerrero F.D."/>
            <person name="Moolhuijzen P."/>
            <person name="Goolsby J.A."/>
            <person name="Tidwell J."/>
            <person name="Bellgard S.E."/>
            <person name="Bellgard M.I."/>
        </authorList>
    </citation>
    <scope>NUCLEOTIDE SEQUENCE</scope>
    <source>
        <tissue evidence="2">Shoot tissue taken approximately 20 cm above the soil surface</tissue>
    </source>
</reference>
<accession>A0A0A9AGB1</accession>
<sequence>MAVGGVGPSGSPSRVAAATAEVEMETGEASEVDSI</sequence>
<reference evidence="2" key="1">
    <citation type="submission" date="2014-09" db="EMBL/GenBank/DDBJ databases">
        <authorList>
            <person name="Magalhaes I.L.F."/>
            <person name="Oliveira U."/>
            <person name="Santos F.R."/>
            <person name="Vidigal T.H.D.A."/>
            <person name="Brescovit A.D."/>
            <person name="Santos A.J."/>
        </authorList>
    </citation>
    <scope>NUCLEOTIDE SEQUENCE</scope>
    <source>
        <tissue evidence="2">Shoot tissue taken approximately 20 cm above the soil surface</tissue>
    </source>
</reference>